<name>A0A2X4WQ27_LEDLE</name>
<evidence type="ECO:0000313" key="2">
    <source>
        <dbReference type="Proteomes" id="UP000249134"/>
    </source>
</evidence>
<sequence length="171" mass="20009">MYDPTIFENLKVAFENHVYDLDNLAHKITILNRVDRMDFSIMARDFAIEFILVDQPNVTAEIVIKASLNDLADEILEIPEKNPGCSLLLRFNKRVHNVAEQCEQIEKTIYAIWEDDIDLTQTLSFIHEQESSTYLNRIDLKFKHKLNEENMGQIENFLNHVLESLKELNSK</sequence>
<accession>A0A2X4WQ27</accession>
<dbReference type="RefSeq" id="WP_066139070.1">
    <property type="nucleotide sequence ID" value="NZ_CBCSGM010000001.1"/>
</dbReference>
<dbReference type="KEGG" id="blen:NCTC4824_02438"/>
<protein>
    <submittedName>
        <fullName evidence="1">Group-specific protein</fullName>
    </submittedName>
</protein>
<proteinExistence type="predicted"/>
<dbReference type="STRING" id="1348624.GCA_001591545_01488"/>
<keyword evidence="2" id="KW-1185">Reference proteome</keyword>
<dbReference type="Proteomes" id="UP000249134">
    <property type="component" value="Chromosome 1"/>
</dbReference>
<dbReference type="EMBL" id="LS483476">
    <property type="protein sequence ID" value="SQI59770.1"/>
    <property type="molecule type" value="Genomic_DNA"/>
</dbReference>
<reference evidence="1 2" key="1">
    <citation type="submission" date="2018-06" db="EMBL/GenBank/DDBJ databases">
        <authorList>
            <consortium name="Pathogen Informatics"/>
            <person name="Doyle S."/>
        </authorList>
    </citation>
    <scope>NUCLEOTIDE SEQUENCE [LARGE SCALE GENOMIC DNA]</scope>
    <source>
        <strain evidence="1 2">NCTC4824</strain>
    </source>
</reference>
<dbReference type="AlphaFoldDB" id="A0A2X4WQ27"/>
<organism evidence="1 2">
    <name type="scientific">Lederbergia lenta</name>
    <name type="common">Bacillus lentus</name>
    <dbReference type="NCBI Taxonomy" id="1467"/>
    <lineage>
        <taxon>Bacteria</taxon>
        <taxon>Bacillati</taxon>
        <taxon>Bacillota</taxon>
        <taxon>Bacilli</taxon>
        <taxon>Bacillales</taxon>
        <taxon>Bacillaceae</taxon>
        <taxon>Lederbergia</taxon>
    </lineage>
</organism>
<gene>
    <name evidence="1" type="ORF">NCTC4824_02438</name>
</gene>
<evidence type="ECO:0000313" key="1">
    <source>
        <dbReference type="EMBL" id="SQI59770.1"/>
    </source>
</evidence>